<evidence type="ECO:0000313" key="2">
    <source>
        <dbReference type="Proteomes" id="UP000190750"/>
    </source>
</evidence>
<dbReference type="EMBL" id="MTJN01000002">
    <property type="protein sequence ID" value="OOV08706.1"/>
    <property type="molecule type" value="Genomic_DNA"/>
</dbReference>
<organism evidence="1 2">
    <name type="scientific">Rhodoferax fermentans</name>
    <dbReference type="NCBI Taxonomy" id="28066"/>
    <lineage>
        <taxon>Bacteria</taxon>
        <taxon>Pseudomonadati</taxon>
        <taxon>Pseudomonadota</taxon>
        <taxon>Betaproteobacteria</taxon>
        <taxon>Burkholderiales</taxon>
        <taxon>Comamonadaceae</taxon>
        <taxon>Rhodoferax</taxon>
    </lineage>
</organism>
<dbReference type="AlphaFoldDB" id="A0A1T1AX49"/>
<keyword evidence="2" id="KW-1185">Reference proteome</keyword>
<accession>A0A1T1AX49</accession>
<protein>
    <submittedName>
        <fullName evidence="1">Uncharacterized protein</fullName>
    </submittedName>
</protein>
<gene>
    <name evidence="1" type="ORF">RF819_20195</name>
</gene>
<dbReference type="Proteomes" id="UP000190750">
    <property type="component" value="Unassembled WGS sequence"/>
</dbReference>
<dbReference type="STRING" id="28066.RF819_20195"/>
<name>A0A1T1AX49_RHOFE</name>
<reference evidence="1 2" key="1">
    <citation type="submission" date="2017-01" db="EMBL/GenBank/DDBJ databases">
        <title>Genome sequencing of Rhodoferax fermentans JCM 7819.</title>
        <authorList>
            <person name="Kim Y.J."/>
            <person name="Farh M.E.-A."/>
            <person name="Yang D.-C."/>
        </authorList>
    </citation>
    <scope>NUCLEOTIDE SEQUENCE [LARGE SCALE GENOMIC DNA]</scope>
    <source>
        <strain evidence="1 2">JCM 7819</strain>
    </source>
</reference>
<proteinExistence type="predicted"/>
<evidence type="ECO:0000313" key="1">
    <source>
        <dbReference type="EMBL" id="OOV08706.1"/>
    </source>
</evidence>
<comment type="caution">
    <text evidence="1">The sequence shown here is derived from an EMBL/GenBank/DDBJ whole genome shotgun (WGS) entry which is preliminary data.</text>
</comment>
<sequence>MADILHLKKTESDAQSRRVCISDVAAAKDLGTNFLAIFIHHFSLLIWTLFRRPWHANSEPLTTRLVVGPFLEK</sequence>